<proteinExistence type="predicted"/>
<sequence length="111" mass="12216">MVGDRGDRQHLDALTRTFREALDHREPSRPDCVIRPPTLDNTAVERARAAPSWRPACSCRTSCSGWSPGGLGSCPQFSVAGRADVLYRKLDIETRRIIVCTLAVGYPESTS</sequence>
<reference evidence="1" key="1">
    <citation type="journal article" date="2014" name="Int. J. Syst. Evol. Microbiol.">
        <title>Complete genome sequence of Corynebacterium casei LMG S-19264T (=DSM 44701T), isolated from a smear-ripened cheese.</title>
        <authorList>
            <consortium name="US DOE Joint Genome Institute (JGI-PGF)"/>
            <person name="Walter F."/>
            <person name="Albersmeier A."/>
            <person name="Kalinowski J."/>
            <person name="Ruckert C."/>
        </authorList>
    </citation>
    <scope>NUCLEOTIDE SEQUENCE</scope>
    <source>
        <strain evidence="1">CGMCC 4.7403</strain>
    </source>
</reference>
<dbReference type="Proteomes" id="UP000603227">
    <property type="component" value="Unassembled WGS sequence"/>
</dbReference>
<dbReference type="AlphaFoldDB" id="A0A919GJE6"/>
<organism evidence="1 2">
    <name type="scientific">Streptomyces capitiformicae</name>
    <dbReference type="NCBI Taxonomy" id="2014920"/>
    <lineage>
        <taxon>Bacteria</taxon>
        <taxon>Bacillati</taxon>
        <taxon>Actinomycetota</taxon>
        <taxon>Actinomycetes</taxon>
        <taxon>Kitasatosporales</taxon>
        <taxon>Streptomycetaceae</taxon>
        <taxon>Streptomyces</taxon>
    </lineage>
</organism>
<dbReference type="EMBL" id="BNAT01000005">
    <property type="protein sequence ID" value="GHH85536.1"/>
    <property type="molecule type" value="Genomic_DNA"/>
</dbReference>
<dbReference type="InterPro" id="IPR000415">
    <property type="entry name" value="Nitroreductase-like"/>
</dbReference>
<protein>
    <submittedName>
        <fullName evidence="1">Uncharacterized protein</fullName>
    </submittedName>
</protein>
<dbReference type="GO" id="GO:0016491">
    <property type="term" value="F:oxidoreductase activity"/>
    <property type="evidence" value="ECO:0007669"/>
    <property type="project" value="InterPro"/>
</dbReference>
<name>A0A919GJE6_9ACTN</name>
<keyword evidence="2" id="KW-1185">Reference proteome</keyword>
<dbReference type="SUPFAM" id="SSF55469">
    <property type="entry name" value="FMN-dependent nitroreductase-like"/>
    <property type="match status" value="1"/>
</dbReference>
<accession>A0A919GJE6</accession>
<comment type="caution">
    <text evidence="1">The sequence shown here is derived from an EMBL/GenBank/DDBJ whole genome shotgun (WGS) entry which is preliminary data.</text>
</comment>
<evidence type="ECO:0000313" key="2">
    <source>
        <dbReference type="Proteomes" id="UP000603227"/>
    </source>
</evidence>
<gene>
    <name evidence="1" type="ORF">GCM10017771_18860</name>
</gene>
<reference evidence="1" key="2">
    <citation type="submission" date="2020-09" db="EMBL/GenBank/DDBJ databases">
        <authorList>
            <person name="Sun Q."/>
            <person name="Zhou Y."/>
        </authorList>
    </citation>
    <scope>NUCLEOTIDE SEQUENCE</scope>
    <source>
        <strain evidence="1">CGMCC 4.7403</strain>
    </source>
</reference>
<evidence type="ECO:0000313" key="1">
    <source>
        <dbReference type="EMBL" id="GHH85536.1"/>
    </source>
</evidence>